<feature type="compositionally biased region" description="Low complexity" evidence="1">
    <location>
        <begin position="99"/>
        <end position="112"/>
    </location>
</feature>
<keyword evidence="3" id="KW-1185">Reference proteome</keyword>
<name>D2V4S6_NAEGR</name>
<feature type="compositionally biased region" description="Polar residues" evidence="1">
    <location>
        <begin position="40"/>
        <end position="73"/>
    </location>
</feature>
<dbReference type="InterPro" id="IPR015915">
    <property type="entry name" value="Kelch-typ_b-propeller"/>
</dbReference>
<dbReference type="RefSeq" id="XP_002680729.1">
    <property type="nucleotide sequence ID" value="XM_002680683.1"/>
</dbReference>
<dbReference type="PANTHER" id="PTHR23244">
    <property type="entry name" value="KELCH REPEAT DOMAIN"/>
    <property type="match status" value="1"/>
</dbReference>
<accession>D2V4S6</accession>
<dbReference type="GeneID" id="8849602"/>
<dbReference type="PANTHER" id="PTHR23244:SF471">
    <property type="entry name" value="GUANINE NUCLEOTIDE-BINDING PROTEIN SUBUNIT BETA 1-RELATED"/>
    <property type="match status" value="1"/>
</dbReference>
<dbReference type="VEuPathDB" id="AmoebaDB:NAEGRDRAFT_78592"/>
<sequence length="1024" mass="115341">MPPNQSSSSSSNSPYMIPPHLATPSHHHERHSSEYSEESTILTTRGDNHFRNNSQPASFTTNNLASRSKSNPPVGTKIYGQGMPIPFGVLDSYTPPPLKSSNSTSNVNTKSPSIPPSSPSTIGKNKKEEIQINNTSEWFTLTTQNHDSLFPLEGHQIFYWEQCLEDEDDLTSSVESTSIFNRSLNMIVLFGGTGPIRGNTNQIYCMVQKHSSINSKPTTNISNSQSCSHQWIPVPSHYIPNYFPPSLTSASSNDIEKLERKSSKSNILSNSNQGASSPRRSSFELSSIAEDGSTEIPLYKSRYDHSLVLCGNNKAYLFGGRNGMFTKTPLQDFILYSLDMDISNQFTWEMAHIPPKNDRDPSILKQSQRGLDDLYNRESPIPRYGHSCCAVNQKQSVLQRSNSTNTGSSQAIIELNSESDTLSDLSIGGLNNNFESNSSSASTGSTRFNTDGGVVLDCAMLLFGGVAFTDYSGSKKCKETNDFWMFNCKERKWLSYPSIIQRYFKNSSSILQFKTDDKYMQEISLSSSASGTSSSNSESRKQTKKPANNNIISIHSSFVPEARYGHQMCVVSNSLIFVIGGATLNKDAMYKDVWVLSLSTFEWRKVNLLHNKNNEQFINKIPIRYASHVVVGRRILLYGGQLSYKTGDYLTELLCFDTETYRFSIIENSISPKFDTGLVKATMILYGIDLLIIGGKRGVSSYRYNDSVQAFSFKLHSISKTNQKFIRENTKMKKSNQILTPNEITFEIPTFGDEDDEFDIANSVKIDLISQILLSEMSSSDFSRKEALKYLSEVKQIDIVKQLFRNNSIHKALSIIMQSGSKSDIRQTAKVLIRYFKDTDQGTLPFIIARQVLKFIESYLTLINTLIKLREPISQTLHLDYLNLFHLMCQNFEYYESLSKELISVFQQCFKLSDPLSKASLDILQLAVSSVEFLSLNAMHFASKCDKETSIIFRDFITLCNEAKSKTAKNLEDNPIEMQGSILKLDELVNKLRQSLFRLSSRSKPIKKYLGKLLKRSEEDDDDM</sequence>
<evidence type="ECO:0000256" key="1">
    <source>
        <dbReference type="SAM" id="MobiDB-lite"/>
    </source>
</evidence>
<dbReference type="Gene3D" id="2.120.10.80">
    <property type="entry name" value="Kelch-type beta propeller"/>
    <property type="match status" value="2"/>
</dbReference>
<dbReference type="InterPro" id="IPR011043">
    <property type="entry name" value="Gal_Oxase/kelch_b-propeller"/>
</dbReference>
<evidence type="ECO:0000313" key="3">
    <source>
        <dbReference type="Proteomes" id="UP000006671"/>
    </source>
</evidence>
<gene>
    <name evidence="2" type="ORF">NAEGRDRAFT_78592</name>
</gene>
<feature type="region of interest" description="Disordered" evidence="1">
    <location>
        <begin position="96"/>
        <end position="125"/>
    </location>
</feature>
<reference evidence="2 3" key="1">
    <citation type="journal article" date="2010" name="Cell">
        <title>The genome of Naegleria gruberi illuminates early eukaryotic versatility.</title>
        <authorList>
            <person name="Fritz-Laylin L.K."/>
            <person name="Prochnik S.E."/>
            <person name="Ginger M.L."/>
            <person name="Dacks J.B."/>
            <person name="Carpenter M.L."/>
            <person name="Field M.C."/>
            <person name="Kuo A."/>
            <person name="Paredez A."/>
            <person name="Chapman J."/>
            <person name="Pham J."/>
            <person name="Shu S."/>
            <person name="Neupane R."/>
            <person name="Cipriano M."/>
            <person name="Mancuso J."/>
            <person name="Tu H."/>
            <person name="Salamov A."/>
            <person name="Lindquist E."/>
            <person name="Shapiro H."/>
            <person name="Lucas S."/>
            <person name="Grigoriev I.V."/>
            <person name="Cande W.Z."/>
            <person name="Fulton C."/>
            <person name="Rokhsar D.S."/>
            <person name="Dawson S.C."/>
        </authorList>
    </citation>
    <scope>NUCLEOTIDE SEQUENCE [LARGE SCALE GENOMIC DNA]</scope>
    <source>
        <strain evidence="2 3">NEG-M</strain>
    </source>
</reference>
<dbReference type="OrthoDB" id="4447at2759"/>
<protein>
    <submittedName>
        <fullName evidence="2">Kelch repeat domain-containing protein</fullName>
    </submittedName>
</protein>
<feature type="compositionally biased region" description="Low complexity" evidence="1">
    <location>
        <begin position="526"/>
        <end position="537"/>
    </location>
</feature>
<dbReference type="OMA" id="CKETNDF"/>
<evidence type="ECO:0000313" key="2">
    <source>
        <dbReference type="EMBL" id="EFC47985.1"/>
    </source>
</evidence>
<dbReference type="Proteomes" id="UP000006671">
    <property type="component" value="Unassembled WGS sequence"/>
</dbReference>
<dbReference type="Pfam" id="PF24681">
    <property type="entry name" value="Kelch_KLHDC2_KLHL20_DRC7"/>
    <property type="match status" value="1"/>
</dbReference>
<feature type="region of interest" description="Disordered" evidence="1">
    <location>
        <begin position="253"/>
        <end position="283"/>
    </location>
</feature>
<feature type="compositionally biased region" description="Low complexity" evidence="1">
    <location>
        <begin position="264"/>
        <end position="283"/>
    </location>
</feature>
<dbReference type="InParanoid" id="D2V4S6"/>
<dbReference type="AlphaFoldDB" id="D2V4S6"/>
<feature type="compositionally biased region" description="Low complexity" evidence="1">
    <location>
        <begin position="1"/>
        <end position="13"/>
    </location>
</feature>
<dbReference type="EMBL" id="GG738852">
    <property type="protein sequence ID" value="EFC47985.1"/>
    <property type="molecule type" value="Genomic_DNA"/>
</dbReference>
<dbReference type="SUPFAM" id="SSF50965">
    <property type="entry name" value="Galactose oxidase, central domain"/>
    <property type="match status" value="1"/>
</dbReference>
<proteinExistence type="predicted"/>
<organism evidence="3">
    <name type="scientific">Naegleria gruberi</name>
    <name type="common">Amoeba</name>
    <dbReference type="NCBI Taxonomy" id="5762"/>
    <lineage>
        <taxon>Eukaryota</taxon>
        <taxon>Discoba</taxon>
        <taxon>Heterolobosea</taxon>
        <taxon>Tetramitia</taxon>
        <taxon>Eutetramitia</taxon>
        <taxon>Vahlkampfiidae</taxon>
        <taxon>Naegleria</taxon>
    </lineage>
</organism>
<feature type="region of interest" description="Disordered" evidence="1">
    <location>
        <begin position="526"/>
        <end position="546"/>
    </location>
</feature>
<dbReference type="KEGG" id="ngr:NAEGRDRAFT_78592"/>
<feature type="region of interest" description="Disordered" evidence="1">
    <location>
        <begin position="1"/>
        <end position="75"/>
    </location>
</feature>